<evidence type="ECO:0000313" key="3">
    <source>
        <dbReference type="Proteomes" id="UP001652620"/>
    </source>
</evidence>
<dbReference type="InParanoid" id="A0A6I9W2U3"/>
<dbReference type="GO" id="GO:0005634">
    <property type="term" value="C:nucleus"/>
    <property type="evidence" value="ECO:0007669"/>
    <property type="project" value="TreeGrafter"/>
</dbReference>
<dbReference type="PANTHER" id="PTHR15863:SF2">
    <property type="entry name" value="MRN COMPLEX-INTERACTING PROTEIN"/>
    <property type="match status" value="1"/>
</dbReference>
<evidence type="ECO:0000256" key="1">
    <source>
        <dbReference type="SAM" id="MobiDB-lite"/>
    </source>
</evidence>
<dbReference type="AlphaFoldDB" id="A0A6I9W2U3"/>
<protein>
    <submittedName>
        <fullName evidence="4">MRN complex-interacting protein</fullName>
    </submittedName>
</protein>
<feature type="compositionally biased region" description="Polar residues" evidence="1">
    <location>
        <begin position="114"/>
        <end position="129"/>
    </location>
</feature>
<evidence type="ECO:0000259" key="2">
    <source>
        <dbReference type="Pfam" id="PF15749"/>
    </source>
</evidence>
<feature type="domain" description="MRN complex-interacting protein N-terminal" evidence="2">
    <location>
        <begin position="7"/>
        <end position="162"/>
    </location>
</feature>
<dbReference type="InterPro" id="IPR049472">
    <property type="entry name" value="MRNIP_N"/>
</dbReference>
<accession>A0A6I9W2U3</accession>
<dbReference type="GO" id="GO:0007095">
    <property type="term" value="P:mitotic G2 DNA damage checkpoint signaling"/>
    <property type="evidence" value="ECO:0007669"/>
    <property type="project" value="TreeGrafter"/>
</dbReference>
<dbReference type="FunCoup" id="A0A6I9W2U3">
    <property type="interactions" value="18"/>
</dbReference>
<dbReference type="RefSeq" id="XP_011211070.2">
    <property type="nucleotide sequence ID" value="XM_011212768.4"/>
</dbReference>
<dbReference type="KEGG" id="bdr:105231461"/>
<dbReference type="PANTHER" id="PTHR15863">
    <property type="entry name" value="MRN COMPLEX-INTERACTING PROTEIN"/>
    <property type="match status" value="1"/>
</dbReference>
<keyword evidence="3" id="KW-1185">Reference proteome</keyword>
<feature type="region of interest" description="Disordered" evidence="1">
    <location>
        <begin position="96"/>
        <end position="163"/>
    </location>
</feature>
<dbReference type="GeneID" id="105231461"/>
<evidence type="ECO:0000313" key="4">
    <source>
        <dbReference type="RefSeq" id="XP_011211070.2"/>
    </source>
</evidence>
<name>A0A6I9W2U3_BACDO</name>
<proteinExistence type="predicted"/>
<reference evidence="4" key="1">
    <citation type="submission" date="2025-08" db="UniProtKB">
        <authorList>
            <consortium name="RefSeq"/>
        </authorList>
    </citation>
    <scope>IDENTIFICATION</scope>
    <source>
        <tissue evidence="4">Adult</tissue>
    </source>
</reference>
<organism evidence="3 4">
    <name type="scientific">Bactrocera dorsalis</name>
    <name type="common">Oriental fruit fly</name>
    <name type="synonym">Dacus dorsalis</name>
    <dbReference type="NCBI Taxonomy" id="27457"/>
    <lineage>
        <taxon>Eukaryota</taxon>
        <taxon>Metazoa</taxon>
        <taxon>Ecdysozoa</taxon>
        <taxon>Arthropoda</taxon>
        <taxon>Hexapoda</taxon>
        <taxon>Insecta</taxon>
        <taxon>Pterygota</taxon>
        <taxon>Neoptera</taxon>
        <taxon>Endopterygota</taxon>
        <taxon>Diptera</taxon>
        <taxon>Brachycera</taxon>
        <taxon>Muscomorpha</taxon>
        <taxon>Tephritoidea</taxon>
        <taxon>Tephritidae</taxon>
        <taxon>Bactrocera</taxon>
        <taxon>Bactrocera</taxon>
    </lineage>
</organism>
<dbReference type="Pfam" id="PF15749">
    <property type="entry name" value="MRNIP"/>
    <property type="match status" value="1"/>
</dbReference>
<dbReference type="Proteomes" id="UP001652620">
    <property type="component" value="Unplaced"/>
</dbReference>
<dbReference type="GO" id="GO:0003682">
    <property type="term" value="F:chromatin binding"/>
    <property type="evidence" value="ECO:0007669"/>
    <property type="project" value="TreeGrafter"/>
</dbReference>
<dbReference type="InterPro" id="IPR032739">
    <property type="entry name" value="MRNIP"/>
</dbReference>
<dbReference type="OrthoDB" id="5960226at2759"/>
<gene>
    <name evidence="4" type="primary">LOC105231461</name>
</gene>
<feature type="compositionally biased region" description="Polar residues" evidence="1">
    <location>
        <begin position="142"/>
        <end position="154"/>
    </location>
</feature>
<sequence>MPQEIRVLQCTECKMFQVDLVKKVKTWTCKVCNVKQRSLAEYFRGSGPECRVLVQNLNKNKELTALSTSTFTSPNHMVLPNEQHILPSEYKKFKGNGFASNESESNDKDVSGRNVDNQQNNNIESSLENTKALAEFERQNSSKRPANDSYNSMKKTSKWDKYV</sequence>